<evidence type="ECO:0008006" key="3">
    <source>
        <dbReference type="Google" id="ProtNLM"/>
    </source>
</evidence>
<sequence length="117" mass="12424">MLTPEQKLRFQEAIDRVGGDCDLLVTMATLVSEDAPQLVNDLELQFENNQLQDAAATGHSLKGLLSTFETGSPVKELQTVIDAARAGNRDRGSALWLACKPAIAALTASITELAVSG</sequence>
<evidence type="ECO:0000313" key="2">
    <source>
        <dbReference type="Proteomes" id="UP001500840"/>
    </source>
</evidence>
<organism evidence="1 2">
    <name type="scientific">Novipirellula rosea</name>
    <dbReference type="NCBI Taxonomy" id="1031540"/>
    <lineage>
        <taxon>Bacteria</taxon>
        <taxon>Pseudomonadati</taxon>
        <taxon>Planctomycetota</taxon>
        <taxon>Planctomycetia</taxon>
        <taxon>Pirellulales</taxon>
        <taxon>Pirellulaceae</taxon>
        <taxon>Novipirellula</taxon>
    </lineage>
</organism>
<comment type="caution">
    <text evidence="1">The sequence shown here is derived from an EMBL/GenBank/DDBJ whole genome shotgun (WGS) entry which is preliminary data.</text>
</comment>
<proteinExistence type="predicted"/>
<dbReference type="Gene3D" id="1.20.120.160">
    <property type="entry name" value="HPT domain"/>
    <property type="match status" value="1"/>
</dbReference>
<dbReference type="Proteomes" id="UP001500840">
    <property type="component" value="Unassembled WGS sequence"/>
</dbReference>
<dbReference type="SUPFAM" id="SSF47226">
    <property type="entry name" value="Histidine-containing phosphotransfer domain, HPT domain"/>
    <property type="match status" value="1"/>
</dbReference>
<name>A0ABP8N3L1_9BACT</name>
<protein>
    <recommendedName>
        <fullName evidence="3">HPt domain-containing protein</fullName>
    </recommendedName>
</protein>
<accession>A0ABP8N3L1</accession>
<reference evidence="2" key="1">
    <citation type="journal article" date="2019" name="Int. J. Syst. Evol. Microbiol.">
        <title>The Global Catalogue of Microorganisms (GCM) 10K type strain sequencing project: providing services to taxonomists for standard genome sequencing and annotation.</title>
        <authorList>
            <consortium name="The Broad Institute Genomics Platform"/>
            <consortium name="The Broad Institute Genome Sequencing Center for Infectious Disease"/>
            <person name="Wu L."/>
            <person name="Ma J."/>
        </authorList>
    </citation>
    <scope>NUCLEOTIDE SEQUENCE [LARGE SCALE GENOMIC DNA]</scope>
    <source>
        <strain evidence="2">JCM 17759</strain>
    </source>
</reference>
<evidence type="ECO:0000313" key="1">
    <source>
        <dbReference type="EMBL" id="GAA4460679.1"/>
    </source>
</evidence>
<dbReference type="InterPro" id="IPR036641">
    <property type="entry name" value="HPT_dom_sf"/>
</dbReference>
<gene>
    <name evidence="1" type="ORF">GCM10023156_41900</name>
</gene>
<dbReference type="EMBL" id="BAABGA010000050">
    <property type="protein sequence ID" value="GAA4460679.1"/>
    <property type="molecule type" value="Genomic_DNA"/>
</dbReference>
<keyword evidence="2" id="KW-1185">Reference proteome</keyword>
<dbReference type="RefSeq" id="WP_339942519.1">
    <property type="nucleotide sequence ID" value="NZ_BAABGA010000050.1"/>
</dbReference>